<sequence>MVLTLEEIEILKKLEGEEKEFYLKVDNLSFLQRLKEGEVLKRVVPVPFLPLLLGGDWEIGGAVGRIRDGVDGLIRERIPYIYEMIYNWTIPSSVGHNFAFFFFTRNWEERKTMEEIDGFECFNLYHLANYSFPLRISLSREEREMIEEIVNAEDLLLTLRDFLSDKRRLAKLERILRGRDDNIGCLSLRPVIDWSRLENFLHCHFLLSTPSGLVQRERDLENLSALFREYEKLRKEGEILGVVLYKESLAVNDWAKKILSLL</sequence>
<accession>A0A7C3YQ33</accession>
<dbReference type="EMBL" id="DTMQ01000032">
    <property type="protein sequence ID" value="HGE99371.1"/>
    <property type="molecule type" value="Genomic_DNA"/>
</dbReference>
<organism evidence="1">
    <name type="scientific">candidate division WOR-3 bacterium</name>
    <dbReference type="NCBI Taxonomy" id="2052148"/>
    <lineage>
        <taxon>Bacteria</taxon>
        <taxon>Bacteria division WOR-3</taxon>
    </lineage>
</organism>
<reference evidence="1" key="1">
    <citation type="journal article" date="2020" name="mSystems">
        <title>Genome- and Community-Level Interaction Insights into Carbon Utilization and Element Cycling Functions of Hydrothermarchaeota in Hydrothermal Sediment.</title>
        <authorList>
            <person name="Zhou Z."/>
            <person name="Liu Y."/>
            <person name="Xu W."/>
            <person name="Pan J."/>
            <person name="Luo Z.H."/>
            <person name="Li M."/>
        </authorList>
    </citation>
    <scope>NUCLEOTIDE SEQUENCE [LARGE SCALE GENOMIC DNA]</scope>
    <source>
        <strain evidence="1">SpSt-906</strain>
    </source>
</reference>
<proteinExistence type="predicted"/>
<dbReference type="AlphaFoldDB" id="A0A7C3YQ33"/>
<protein>
    <submittedName>
        <fullName evidence="1">Uncharacterized protein</fullName>
    </submittedName>
</protein>
<comment type="caution">
    <text evidence="1">The sequence shown here is derived from an EMBL/GenBank/DDBJ whole genome shotgun (WGS) entry which is preliminary data.</text>
</comment>
<name>A0A7C3YQ33_UNCW3</name>
<evidence type="ECO:0000313" key="1">
    <source>
        <dbReference type="EMBL" id="HGE99371.1"/>
    </source>
</evidence>
<gene>
    <name evidence="1" type="ORF">ENX07_04800</name>
</gene>